<keyword evidence="1 2" id="KW-0378">Hydrolase</keyword>
<dbReference type="Gene3D" id="3.90.1140.10">
    <property type="entry name" value="Cyclic phosphodiesterase"/>
    <property type="match status" value="1"/>
</dbReference>
<comment type="similarity">
    <text evidence="2">Belongs to the 2H phosphoesterase superfamily. ThpR family.</text>
</comment>
<feature type="short sequence motif" description="HXTX 1" evidence="2">
    <location>
        <begin position="36"/>
        <end position="39"/>
    </location>
</feature>
<evidence type="ECO:0000256" key="2">
    <source>
        <dbReference type="HAMAP-Rule" id="MF_01940"/>
    </source>
</evidence>
<dbReference type="Proteomes" id="UP001220964">
    <property type="component" value="Unassembled WGS sequence"/>
</dbReference>
<name>A0AAE3NU59_9RHOB</name>
<evidence type="ECO:0000313" key="4">
    <source>
        <dbReference type="Proteomes" id="UP001220964"/>
    </source>
</evidence>
<dbReference type="InterPro" id="IPR004175">
    <property type="entry name" value="RNA_CPDase"/>
</dbReference>
<feature type="short sequence motif" description="HXTX 2" evidence="2">
    <location>
        <begin position="119"/>
        <end position="122"/>
    </location>
</feature>
<dbReference type="AlphaFoldDB" id="A0AAE3NU59"/>
<keyword evidence="4" id="KW-1185">Reference proteome</keyword>
<dbReference type="SUPFAM" id="SSF55144">
    <property type="entry name" value="LigT-like"/>
    <property type="match status" value="1"/>
</dbReference>
<evidence type="ECO:0000313" key="3">
    <source>
        <dbReference type="EMBL" id="MDF0600647.1"/>
    </source>
</evidence>
<feature type="active site" description="Proton donor" evidence="2">
    <location>
        <position position="36"/>
    </location>
</feature>
<dbReference type="PANTHER" id="PTHR35561">
    <property type="entry name" value="RNA 2',3'-CYCLIC PHOSPHODIESTERASE"/>
    <property type="match status" value="1"/>
</dbReference>
<comment type="function">
    <text evidence="2">Hydrolyzes RNA 2',3'-cyclic phosphodiester to an RNA 2'-phosphomonoester.</text>
</comment>
<dbReference type="RefSeq" id="WP_275566791.1">
    <property type="nucleotide sequence ID" value="NZ_JARGYC010000016.1"/>
</dbReference>
<dbReference type="NCBIfam" id="TIGR02258">
    <property type="entry name" value="2_5_ligase"/>
    <property type="match status" value="1"/>
</dbReference>
<feature type="active site" description="Proton acceptor" evidence="2">
    <location>
        <position position="119"/>
    </location>
</feature>
<protein>
    <recommendedName>
        <fullName evidence="2">RNA 2',3'-cyclic phosphodiesterase</fullName>
        <shortName evidence="2">RNA 2',3'-CPDase</shortName>
        <ecNumber evidence="2">3.1.4.58</ecNumber>
    </recommendedName>
</protein>
<sequence>MRAFVAVDLPFAVQEALETVQERLPVGRPTDPEQFHLTLAFLDDQPGDVLEELHHELERVKLPRFALQMRGLGTFGKHEPRVLWAGVEPEPALKELRGKVRSAARVAGIELSRERFRPHVTLARFDERMEPDELEKLRRFLEIWETFPSPPFEVTEFVLYRSILGKGGAVHEALAEYPL</sequence>
<comment type="catalytic activity">
    <reaction evidence="2">
        <text>a 3'-end 2',3'-cyclophospho-ribonucleotide-RNA + H2O = a 3'-end 2'-phospho-ribonucleotide-RNA + H(+)</text>
        <dbReference type="Rhea" id="RHEA:11828"/>
        <dbReference type="Rhea" id="RHEA-COMP:10464"/>
        <dbReference type="Rhea" id="RHEA-COMP:17353"/>
        <dbReference type="ChEBI" id="CHEBI:15377"/>
        <dbReference type="ChEBI" id="CHEBI:15378"/>
        <dbReference type="ChEBI" id="CHEBI:83064"/>
        <dbReference type="ChEBI" id="CHEBI:173113"/>
        <dbReference type="EC" id="3.1.4.58"/>
    </reaction>
</comment>
<dbReference type="EMBL" id="JARGYC010000016">
    <property type="protein sequence ID" value="MDF0600647.1"/>
    <property type="molecule type" value="Genomic_DNA"/>
</dbReference>
<dbReference type="EC" id="3.1.4.58" evidence="2"/>
<dbReference type="PANTHER" id="PTHR35561:SF1">
    <property type="entry name" value="RNA 2',3'-CYCLIC PHOSPHODIESTERASE"/>
    <property type="match status" value="1"/>
</dbReference>
<reference evidence="3" key="1">
    <citation type="submission" date="2023-03" db="EMBL/GenBank/DDBJ databases">
        <title>Multiphase analysis and comparison of six strains from genera Psychromarinibacter, Lutimaribacter, and Maritimibacter, including a novel species: Psychromarinibacter sediminicola sp. nov.</title>
        <authorList>
            <person name="Wang Y.-H."/>
            <person name="Ye M.-Q."/>
            <person name="Du Z.-J."/>
        </authorList>
    </citation>
    <scope>NUCLEOTIDE SEQUENCE</scope>
    <source>
        <strain evidence="3">C21-152</strain>
    </source>
</reference>
<dbReference type="InterPro" id="IPR009097">
    <property type="entry name" value="Cyclic_Pdiesterase"/>
</dbReference>
<accession>A0AAE3NU59</accession>
<evidence type="ECO:0000256" key="1">
    <source>
        <dbReference type="ARBA" id="ARBA00022801"/>
    </source>
</evidence>
<organism evidence="3 4">
    <name type="scientific">Psychromarinibacter sediminicola</name>
    <dbReference type="NCBI Taxonomy" id="3033385"/>
    <lineage>
        <taxon>Bacteria</taxon>
        <taxon>Pseudomonadati</taxon>
        <taxon>Pseudomonadota</taxon>
        <taxon>Alphaproteobacteria</taxon>
        <taxon>Rhodobacterales</taxon>
        <taxon>Paracoccaceae</taxon>
        <taxon>Psychromarinibacter</taxon>
    </lineage>
</organism>
<dbReference type="HAMAP" id="MF_01940">
    <property type="entry name" value="RNA_CPDase"/>
    <property type="match status" value="1"/>
</dbReference>
<comment type="caution">
    <text evidence="3">The sequence shown here is derived from an EMBL/GenBank/DDBJ whole genome shotgun (WGS) entry which is preliminary data.</text>
</comment>
<dbReference type="GO" id="GO:0008664">
    <property type="term" value="F:RNA 2',3'-cyclic 3'-phosphodiesterase activity"/>
    <property type="evidence" value="ECO:0007669"/>
    <property type="project" value="UniProtKB-EC"/>
</dbReference>
<dbReference type="Pfam" id="PF13563">
    <property type="entry name" value="2_5_RNA_ligase2"/>
    <property type="match status" value="1"/>
</dbReference>
<proteinExistence type="inferred from homology"/>
<dbReference type="GO" id="GO:0004113">
    <property type="term" value="F:2',3'-cyclic-nucleotide 3'-phosphodiesterase activity"/>
    <property type="evidence" value="ECO:0007669"/>
    <property type="project" value="InterPro"/>
</dbReference>
<gene>
    <name evidence="3" type="primary">thpR</name>
    <name evidence="3" type="ORF">P1J78_07895</name>
</gene>